<gene>
    <name evidence="1" type="ORF">RhiirA4_475171</name>
</gene>
<proteinExistence type="predicted"/>
<dbReference type="Proteomes" id="UP000234323">
    <property type="component" value="Unassembled WGS sequence"/>
</dbReference>
<dbReference type="EMBL" id="LLXI01001899">
    <property type="protein sequence ID" value="PKY55597.1"/>
    <property type="molecule type" value="Genomic_DNA"/>
</dbReference>
<sequence length="82" mass="9483">IKPEIKALMETMFLNGNIDKRKKMSAQEMYDNLTERASQEEIEENDIPKVQTIQNWIANYTRTFKASASLRALEEAESSKNT</sequence>
<protein>
    <submittedName>
        <fullName evidence="1">Uncharacterized protein</fullName>
    </submittedName>
</protein>
<feature type="non-terminal residue" evidence="1">
    <location>
        <position position="1"/>
    </location>
</feature>
<reference evidence="1 2" key="1">
    <citation type="submission" date="2015-10" db="EMBL/GenBank/DDBJ databases">
        <title>Genome analyses suggest a sexual origin of heterokaryosis in a supposedly ancient asexual fungus.</title>
        <authorList>
            <person name="Ropars J."/>
            <person name="Sedzielewska K."/>
            <person name="Noel J."/>
            <person name="Charron P."/>
            <person name="Farinelli L."/>
            <person name="Marton T."/>
            <person name="Kruger M."/>
            <person name="Pelin A."/>
            <person name="Brachmann A."/>
            <person name="Corradi N."/>
        </authorList>
    </citation>
    <scope>NUCLEOTIDE SEQUENCE [LARGE SCALE GENOMIC DNA]</scope>
    <source>
        <strain evidence="1 2">A4</strain>
    </source>
</reference>
<name>A0A2I1H9Q1_9GLOM</name>
<accession>A0A2I1H9Q1</accession>
<evidence type="ECO:0000313" key="1">
    <source>
        <dbReference type="EMBL" id="PKY55597.1"/>
    </source>
</evidence>
<evidence type="ECO:0000313" key="2">
    <source>
        <dbReference type="Proteomes" id="UP000234323"/>
    </source>
</evidence>
<comment type="caution">
    <text evidence="1">The sequence shown here is derived from an EMBL/GenBank/DDBJ whole genome shotgun (WGS) entry which is preliminary data.</text>
</comment>
<dbReference type="VEuPathDB" id="FungiDB:FUN_013082"/>
<keyword evidence="2" id="KW-1185">Reference proteome</keyword>
<organism evidence="1 2">
    <name type="scientific">Rhizophagus irregularis</name>
    <dbReference type="NCBI Taxonomy" id="588596"/>
    <lineage>
        <taxon>Eukaryota</taxon>
        <taxon>Fungi</taxon>
        <taxon>Fungi incertae sedis</taxon>
        <taxon>Mucoromycota</taxon>
        <taxon>Glomeromycotina</taxon>
        <taxon>Glomeromycetes</taxon>
        <taxon>Glomerales</taxon>
        <taxon>Glomeraceae</taxon>
        <taxon>Rhizophagus</taxon>
    </lineage>
</organism>
<dbReference type="AlphaFoldDB" id="A0A2I1H9Q1"/>